<dbReference type="AlphaFoldDB" id="A0A8J2IJ14"/>
<feature type="region of interest" description="Disordered" evidence="1">
    <location>
        <begin position="62"/>
        <end position="81"/>
    </location>
</feature>
<reference evidence="2" key="1">
    <citation type="submission" date="2021-05" db="EMBL/GenBank/DDBJ databases">
        <authorList>
            <person name="Khan N."/>
        </authorList>
    </citation>
    <scope>NUCLEOTIDE SEQUENCE</scope>
</reference>
<name>A0A8J2IJ14_FUSEQ</name>
<evidence type="ECO:0000313" key="2">
    <source>
        <dbReference type="EMBL" id="CAG7554614.1"/>
    </source>
</evidence>
<feature type="compositionally biased region" description="Pro residues" evidence="1">
    <location>
        <begin position="63"/>
        <end position="73"/>
    </location>
</feature>
<evidence type="ECO:0000313" key="3">
    <source>
        <dbReference type="Proteomes" id="UP000693738"/>
    </source>
</evidence>
<proteinExistence type="predicted"/>
<dbReference type="EMBL" id="CAJSTJ010000022">
    <property type="protein sequence ID" value="CAG7554614.1"/>
    <property type="molecule type" value="Genomic_DNA"/>
</dbReference>
<accession>A0A8J2IJ14</accession>
<dbReference type="Proteomes" id="UP000693738">
    <property type="component" value="Unassembled WGS sequence"/>
</dbReference>
<gene>
    <name evidence="2" type="ORF">FEQUK3_LOCUS330</name>
</gene>
<comment type="caution">
    <text evidence="2">The sequence shown here is derived from an EMBL/GenBank/DDBJ whole genome shotgun (WGS) entry which is preliminary data.</text>
</comment>
<organism evidence="2 3">
    <name type="scientific">Fusarium equiseti</name>
    <name type="common">Fusarium scirpi</name>
    <dbReference type="NCBI Taxonomy" id="61235"/>
    <lineage>
        <taxon>Eukaryota</taxon>
        <taxon>Fungi</taxon>
        <taxon>Dikarya</taxon>
        <taxon>Ascomycota</taxon>
        <taxon>Pezizomycotina</taxon>
        <taxon>Sordariomycetes</taxon>
        <taxon>Hypocreomycetidae</taxon>
        <taxon>Hypocreales</taxon>
        <taxon>Nectriaceae</taxon>
        <taxon>Fusarium</taxon>
        <taxon>Fusarium incarnatum-equiseti species complex</taxon>
    </lineage>
</organism>
<evidence type="ECO:0000256" key="1">
    <source>
        <dbReference type="SAM" id="MobiDB-lite"/>
    </source>
</evidence>
<protein>
    <submittedName>
        <fullName evidence="2">Uncharacterized protein</fullName>
    </submittedName>
</protein>
<sequence length="450" mass="51817">MSTLRFTSQHNLKSSIRKMRCIPIYRVLVAIGLLACVVYSNPIGRVPSVRVPSVRGPHAVVPPVGPGVKPPNYSPKETEEKKKACDCGRKRWEGCLGHNSHGLKVFHVPEDDGNHHRRDDAPPKAEADVEKSEVKPEENKKKGKDYPKVRTVEEIREHFKKNRELKELPHEKRFQRSLPRGLYPEGQAGSFPRGLDPKGQEHVTPRHGELTFEEQQDLRAAIERIVRGRFWSERWLQRKKGLHEKVPHKKGSFPRGLYPEWQEHVTPRYGKLSYDEQQALHAVNVTIEQNGKDPVAINIIVRNNSKMNVTIMARNSVIDKDSFRLGYFHVSLDDTKINFAPQREEAEWYHTPIGKYTKPGAKKYRKEYLVNDLVHIKAGETVQQTIPIPGGTKEEQEQWFKMIRHGKKIKLYVEGKWFGIGAWKGEQPHWSKDLDYGFKSNTIEVQLPSA</sequence>
<feature type="region of interest" description="Disordered" evidence="1">
    <location>
        <begin position="107"/>
        <end position="146"/>
    </location>
</feature>